<dbReference type="EMBL" id="JAGXOE010000011">
    <property type="protein sequence ID" value="MBS4101084.1"/>
    <property type="molecule type" value="Genomic_DNA"/>
</dbReference>
<gene>
    <name evidence="2" type="ORF">KFZ73_07515</name>
</gene>
<sequence length="197" mass="20262">MSTYDRHAADYDATRGGVPRASAAADVVGRLLVPGSTVLDLATGTGIVAVELRRRGFHTVGIDVSDGMLRNAAGRLPGSVARAAAEAMPLRDGSIDAVVAIWLLHLLDAVAPTVREVTRVLAPGGLFVTTADKRAASRLSWGAVADDGTDADRAALLVRDCAAVGLDLVGAASFVGVGQAAPGRPDPVYPVLAFRRN</sequence>
<dbReference type="CDD" id="cd02440">
    <property type="entry name" value="AdoMet_MTases"/>
    <property type="match status" value="1"/>
</dbReference>
<dbReference type="SUPFAM" id="SSF53335">
    <property type="entry name" value="S-adenosyl-L-methionine-dependent methyltransferases"/>
    <property type="match status" value="1"/>
</dbReference>
<dbReference type="InterPro" id="IPR029063">
    <property type="entry name" value="SAM-dependent_MTases_sf"/>
</dbReference>
<comment type="caution">
    <text evidence="2">The sequence shown here is derived from an EMBL/GenBank/DDBJ whole genome shotgun (WGS) entry which is preliminary data.</text>
</comment>
<dbReference type="InterPro" id="IPR013216">
    <property type="entry name" value="Methyltransf_11"/>
</dbReference>
<proteinExistence type="predicted"/>
<dbReference type="GO" id="GO:0032259">
    <property type="term" value="P:methylation"/>
    <property type="evidence" value="ECO:0007669"/>
    <property type="project" value="UniProtKB-KW"/>
</dbReference>
<dbReference type="Gene3D" id="3.40.50.150">
    <property type="entry name" value="Vaccinia Virus protein VP39"/>
    <property type="match status" value="1"/>
</dbReference>
<protein>
    <submittedName>
        <fullName evidence="2">Class I SAM-dependent methyltransferase</fullName>
    </submittedName>
</protein>
<evidence type="ECO:0000313" key="3">
    <source>
        <dbReference type="Proteomes" id="UP000676853"/>
    </source>
</evidence>
<dbReference type="PANTHER" id="PTHR43591">
    <property type="entry name" value="METHYLTRANSFERASE"/>
    <property type="match status" value="1"/>
</dbReference>
<dbReference type="Proteomes" id="UP000676853">
    <property type="component" value="Unassembled WGS sequence"/>
</dbReference>
<organism evidence="2 3">
    <name type="scientific">Tsukamurella paurometabola</name>
    <name type="common">Corynebacterium paurometabolum</name>
    <dbReference type="NCBI Taxonomy" id="2061"/>
    <lineage>
        <taxon>Bacteria</taxon>
        <taxon>Bacillati</taxon>
        <taxon>Actinomycetota</taxon>
        <taxon>Actinomycetes</taxon>
        <taxon>Mycobacteriales</taxon>
        <taxon>Tsukamurellaceae</taxon>
        <taxon>Tsukamurella</taxon>
    </lineage>
</organism>
<dbReference type="GO" id="GO:0008168">
    <property type="term" value="F:methyltransferase activity"/>
    <property type="evidence" value="ECO:0007669"/>
    <property type="project" value="UniProtKB-KW"/>
</dbReference>
<evidence type="ECO:0000313" key="2">
    <source>
        <dbReference type="EMBL" id="MBS4101084.1"/>
    </source>
</evidence>
<accession>A0ABS5N9Z1</accession>
<name>A0ABS5N9Z1_TSUPA</name>
<feature type="domain" description="Methyltransferase type 11" evidence="1">
    <location>
        <begin position="39"/>
        <end position="128"/>
    </location>
</feature>
<evidence type="ECO:0000259" key="1">
    <source>
        <dbReference type="Pfam" id="PF08241"/>
    </source>
</evidence>
<reference evidence="2 3" key="1">
    <citation type="submission" date="2021-04" db="EMBL/GenBank/DDBJ databases">
        <title>Whole genome sequence analysis of a thiophenic sulfur metabolizing bacteria.</title>
        <authorList>
            <person name="Akhtar N."/>
            <person name="Akram J."/>
            <person name="Aslam A."/>
        </authorList>
    </citation>
    <scope>NUCLEOTIDE SEQUENCE [LARGE SCALE GENOMIC DNA]</scope>
    <source>
        <strain evidence="2 3">3OW</strain>
    </source>
</reference>
<dbReference type="Pfam" id="PF08241">
    <property type="entry name" value="Methyltransf_11"/>
    <property type="match status" value="1"/>
</dbReference>
<keyword evidence="2" id="KW-0489">Methyltransferase</keyword>
<dbReference type="RefSeq" id="WP_212553370.1">
    <property type="nucleotide sequence ID" value="NZ_JAGXOE010000011.1"/>
</dbReference>
<keyword evidence="3" id="KW-1185">Reference proteome</keyword>
<keyword evidence="2" id="KW-0808">Transferase</keyword>